<reference evidence="2 3" key="1">
    <citation type="journal article" date="2021" name="Pathogens">
        <title>Isolation and Characterization of Kingella bonacorsii sp. nov., A Novel Kingella Species Detected in a Stable Periodontitis Subject.</title>
        <authorList>
            <person name="Antezack A."/>
            <person name="Boxberger M."/>
            <person name="Rolland C."/>
            <person name="Monnet-Corti V."/>
            <person name="La Scola B."/>
        </authorList>
    </citation>
    <scope>NUCLEOTIDE SEQUENCE [LARGE SCALE GENOMIC DNA]</scope>
    <source>
        <strain evidence="2 3">Marseille-Q4569</strain>
    </source>
</reference>
<evidence type="ECO:0000256" key="1">
    <source>
        <dbReference type="SAM" id="MobiDB-lite"/>
    </source>
</evidence>
<proteinExistence type="predicted"/>
<organism evidence="2 3">
    <name type="scientific">Kingella bonacorsii</name>
    <dbReference type="NCBI Taxonomy" id="2796361"/>
    <lineage>
        <taxon>Bacteria</taxon>
        <taxon>Pseudomonadati</taxon>
        <taxon>Pseudomonadota</taxon>
        <taxon>Betaproteobacteria</taxon>
        <taxon>Neisseriales</taxon>
        <taxon>Neisseriaceae</taxon>
        <taxon>Kingella</taxon>
    </lineage>
</organism>
<evidence type="ECO:0000313" key="2">
    <source>
        <dbReference type="EMBL" id="MBK0397537.1"/>
    </source>
</evidence>
<evidence type="ECO:0000313" key="3">
    <source>
        <dbReference type="Proteomes" id="UP000614058"/>
    </source>
</evidence>
<sequence length="531" mass="59251">MAKRDKKTAKIPQGTQTDDARITANGRVIAEHPSHQITPAKMRLLFEDAESGDITAQHELFLDIEERDSAVASALQTRKMSVLGLDWQIAEPPQATDAETRLAAEVRGYMQGLADFDDMLLDMMDAVGHGFAALEITWQFSGSLQLPQSFKHTPQSWFRWDKHDNLLLKTPDNPMGEPLWSYGWVVHRHKMRSHQAARNGLFRTLAWLYMFKHYSVHDFAEFLELYGLPIRIGKYPAGATEKEKRTLLRAVAEIGHNAAGIMPEGMMIELHQAANGTTAANNPFMTMVEWCEKSATRLILGQTLTSGADGRASTNALGKIHNEVRRDLTVSDAKRLAQTINRQLIESFVRVNFAHAADVRLPVFEFDTRETADLATVAEALPKLVDVGVQIPERWARDKLAIPDALDGEMLLGRASDDKKGAKDAPKQPENNKPPAALNYRHVALNAQGQVAPAWDVAFENGVEDYLRDAAFAAQLEPMLQELGRAIAEGEDYEDVENRLLAAYPTLDTRRMEAALTRVLFVADLWGRAQP</sequence>
<dbReference type="RefSeq" id="WP_200523455.1">
    <property type="nucleotide sequence ID" value="NZ_JAEHNZ010000007.1"/>
</dbReference>
<dbReference type="Pfam" id="PF06074">
    <property type="entry name" value="Portal_Mu"/>
    <property type="match status" value="1"/>
</dbReference>
<keyword evidence="3" id="KW-1185">Reference proteome</keyword>
<dbReference type="EMBL" id="JAEHNZ010000007">
    <property type="protein sequence ID" value="MBK0397537.1"/>
    <property type="molecule type" value="Genomic_DNA"/>
</dbReference>
<comment type="caution">
    <text evidence="2">The sequence shown here is derived from an EMBL/GenBank/DDBJ whole genome shotgun (WGS) entry which is preliminary data.</text>
</comment>
<feature type="region of interest" description="Disordered" evidence="1">
    <location>
        <begin position="416"/>
        <end position="435"/>
    </location>
</feature>
<gene>
    <name evidence="2" type="ORF">JDW22_13395</name>
</gene>
<protein>
    <submittedName>
        <fullName evidence="2">DUF935 domain-containing protein</fullName>
    </submittedName>
</protein>
<name>A0ABS1BWA0_9NEIS</name>
<dbReference type="InterPro" id="IPR009279">
    <property type="entry name" value="Portal_Mu"/>
</dbReference>
<dbReference type="Proteomes" id="UP000614058">
    <property type="component" value="Unassembled WGS sequence"/>
</dbReference>
<feature type="compositionally biased region" description="Basic and acidic residues" evidence="1">
    <location>
        <begin position="416"/>
        <end position="427"/>
    </location>
</feature>
<accession>A0ABS1BWA0</accession>